<name>A0A8J6Y989_9BACT</name>
<evidence type="ECO:0000313" key="5">
    <source>
        <dbReference type="EMBL" id="MBD3870899.1"/>
    </source>
</evidence>
<organism evidence="5 6">
    <name type="scientific">Candidatus Sulfomarinibacter kjeldsenii</name>
    <dbReference type="NCBI Taxonomy" id="2885994"/>
    <lineage>
        <taxon>Bacteria</taxon>
        <taxon>Pseudomonadati</taxon>
        <taxon>Acidobacteriota</taxon>
        <taxon>Thermoanaerobaculia</taxon>
        <taxon>Thermoanaerobaculales</taxon>
        <taxon>Candidatus Sulfomarinibacteraceae</taxon>
        <taxon>Candidatus Sulfomarinibacter</taxon>
    </lineage>
</organism>
<dbReference type="EMBL" id="JACXWA010000103">
    <property type="protein sequence ID" value="MBD3870899.1"/>
    <property type="molecule type" value="Genomic_DNA"/>
</dbReference>
<proteinExistence type="predicted"/>
<dbReference type="Proteomes" id="UP000598633">
    <property type="component" value="Unassembled WGS sequence"/>
</dbReference>
<dbReference type="PANTHER" id="PTHR43808">
    <property type="entry name" value="ACETYLORNITHINE DEACETYLASE"/>
    <property type="match status" value="1"/>
</dbReference>
<dbReference type="GO" id="GO:0046872">
    <property type="term" value="F:metal ion binding"/>
    <property type="evidence" value="ECO:0007669"/>
    <property type="project" value="UniProtKB-KW"/>
</dbReference>
<dbReference type="InterPro" id="IPR036264">
    <property type="entry name" value="Bact_exopeptidase_dim_dom"/>
</dbReference>
<dbReference type="Pfam" id="PF07687">
    <property type="entry name" value="M20_dimer"/>
    <property type="match status" value="1"/>
</dbReference>
<dbReference type="PANTHER" id="PTHR43808:SF31">
    <property type="entry name" value="N-ACETYL-L-CITRULLINE DEACETYLASE"/>
    <property type="match status" value="1"/>
</dbReference>
<dbReference type="GO" id="GO:0008777">
    <property type="term" value="F:acetylornithine deacetylase activity"/>
    <property type="evidence" value="ECO:0007669"/>
    <property type="project" value="TreeGrafter"/>
</dbReference>
<reference evidence="5 6" key="1">
    <citation type="submission" date="2020-08" db="EMBL/GenBank/DDBJ databases">
        <title>Acidobacteriota in marine sediments use diverse sulfur dissimilation pathways.</title>
        <authorList>
            <person name="Wasmund K."/>
        </authorList>
    </citation>
    <scope>NUCLEOTIDE SEQUENCE [LARGE SCALE GENOMIC DNA]</scope>
    <source>
        <strain evidence="5">MAG AM3-A</strain>
    </source>
</reference>
<dbReference type="NCBIfam" id="NF009555">
    <property type="entry name" value="PRK13004.1"/>
    <property type="match status" value="1"/>
</dbReference>
<dbReference type="InterPro" id="IPR050072">
    <property type="entry name" value="Peptidase_M20A"/>
</dbReference>
<keyword evidence="1" id="KW-0479">Metal-binding</keyword>
<dbReference type="InterPro" id="IPR011650">
    <property type="entry name" value="Peptidase_M20_dimer"/>
</dbReference>
<dbReference type="Gene3D" id="3.40.630.10">
    <property type="entry name" value="Zn peptidases"/>
    <property type="match status" value="1"/>
</dbReference>
<feature type="non-terminal residue" evidence="5">
    <location>
        <position position="373"/>
    </location>
</feature>
<protein>
    <submittedName>
        <fullName evidence="5">YgeY family selenium metabolism-linked hydrolase</fullName>
    </submittedName>
</protein>
<comment type="caution">
    <text evidence="5">The sequence shown here is derived from an EMBL/GenBank/DDBJ whole genome shotgun (WGS) entry which is preliminary data.</text>
</comment>
<accession>A0A8J6Y989</accession>
<dbReference type="InterPro" id="IPR002933">
    <property type="entry name" value="Peptidase_M20"/>
</dbReference>
<dbReference type="Pfam" id="PF01546">
    <property type="entry name" value="Peptidase_M20"/>
    <property type="match status" value="1"/>
</dbReference>
<dbReference type="AlphaFoldDB" id="A0A8J6Y989"/>
<dbReference type="NCBIfam" id="TIGR03526">
    <property type="entry name" value="selenium_YgeY"/>
    <property type="match status" value="1"/>
</dbReference>
<evidence type="ECO:0000256" key="1">
    <source>
        <dbReference type="ARBA" id="ARBA00022723"/>
    </source>
</evidence>
<dbReference type="SUPFAM" id="SSF53187">
    <property type="entry name" value="Zn-dependent exopeptidases"/>
    <property type="match status" value="1"/>
</dbReference>
<evidence type="ECO:0000259" key="4">
    <source>
        <dbReference type="Pfam" id="PF07687"/>
    </source>
</evidence>
<gene>
    <name evidence="5" type="ORF">IFJ97_06010</name>
</gene>
<dbReference type="SUPFAM" id="SSF55031">
    <property type="entry name" value="Bacterial exopeptidase dimerisation domain"/>
    <property type="match status" value="1"/>
</dbReference>
<evidence type="ECO:0000313" key="6">
    <source>
        <dbReference type="Proteomes" id="UP000598633"/>
    </source>
</evidence>
<dbReference type="InterPro" id="IPR017706">
    <property type="entry name" value="Peptidase_M20/DapE_YgeY"/>
</dbReference>
<feature type="domain" description="Peptidase M20 dimerisation" evidence="4">
    <location>
        <begin position="186"/>
        <end position="293"/>
    </location>
</feature>
<sequence length="373" mass="40065">MEQNRTEKHEIEAVMKLAEQSAPRCIEFLHDLVTVPSPSRAERLACERVMREMELLGYRDVHLDEMGNVLGRVGSGPKILAYDAHIDTVGISNPTHWRYDPFRGIVTGGTLFGRGASDQKGGLAALVHGAALADQIGLPDDVTVWVAATVNGEDCVGLAWQYLLNETPLRPEVVVIAMPSHLGVCYGQRGRMEVEIATSGVSAHGSQPDRGENAISAMMPVIEGLNGLHRKLEIDHPMLGRGSLAVTGITSQSPSLTAIPDGCVVHIDRRLTIGETADDALAQMRDVAESATKGTEVRLLHYGLPSWRGFTYPTDKVFPAWETAEDGAAVRSAMVTAEQVLGRTPRIHRSAFSSNGCATAGIYGIPTIGFGPA</sequence>
<dbReference type="Gene3D" id="3.30.70.360">
    <property type="match status" value="1"/>
</dbReference>
<evidence type="ECO:0000256" key="3">
    <source>
        <dbReference type="ARBA" id="ARBA00023285"/>
    </source>
</evidence>
<dbReference type="GO" id="GO:0006526">
    <property type="term" value="P:L-arginine biosynthetic process"/>
    <property type="evidence" value="ECO:0007669"/>
    <property type="project" value="TreeGrafter"/>
</dbReference>
<evidence type="ECO:0000256" key="2">
    <source>
        <dbReference type="ARBA" id="ARBA00022801"/>
    </source>
</evidence>
<keyword evidence="2 5" id="KW-0378">Hydrolase</keyword>
<keyword evidence="3" id="KW-0170">Cobalt</keyword>